<proteinExistence type="predicted"/>
<evidence type="ECO:0000313" key="3">
    <source>
        <dbReference type="Proteomes" id="UP001604336"/>
    </source>
</evidence>
<accession>A0ABD1V3L7</accession>
<dbReference type="Proteomes" id="UP001604336">
    <property type="component" value="Unassembled WGS sequence"/>
</dbReference>
<reference evidence="3" key="1">
    <citation type="submission" date="2024-07" db="EMBL/GenBank/DDBJ databases">
        <title>Two chromosome-level genome assemblies of Korean endemic species Abeliophyllum distichum and Forsythia ovata (Oleaceae).</title>
        <authorList>
            <person name="Jang H."/>
        </authorList>
    </citation>
    <scope>NUCLEOTIDE SEQUENCE [LARGE SCALE GENOMIC DNA]</scope>
</reference>
<feature type="region of interest" description="Disordered" evidence="1">
    <location>
        <begin position="210"/>
        <end position="231"/>
    </location>
</feature>
<comment type="caution">
    <text evidence="2">The sequence shown here is derived from an EMBL/GenBank/DDBJ whole genome shotgun (WGS) entry which is preliminary data.</text>
</comment>
<gene>
    <name evidence="2" type="ORF">Adt_05255</name>
</gene>
<organism evidence="2 3">
    <name type="scientific">Abeliophyllum distichum</name>
    <dbReference type="NCBI Taxonomy" id="126358"/>
    <lineage>
        <taxon>Eukaryota</taxon>
        <taxon>Viridiplantae</taxon>
        <taxon>Streptophyta</taxon>
        <taxon>Embryophyta</taxon>
        <taxon>Tracheophyta</taxon>
        <taxon>Spermatophyta</taxon>
        <taxon>Magnoliopsida</taxon>
        <taxon>eudicotyledons</taxon>
        <taxon>Gunneridae</taxon>
        <taxon>Pentapetalae</taxon>
        <taxon>asterids</taxon>
        <taxon>lamiids</taxon>
        <taxon>Lamiales</taxon>
        <taxon>Oleaceae</taxon>
        <taxon>Forsythieae</taxon>
        <taxon>Abeliophyllum</taxon>
    </lineage>
</organism>
<dbReference type="AlphaFoldDB" id="A0ABD1V3L7"/>
<name>A0ABD1V3L7_9LAMI</name>
<sequence length="285" mass="32859">MEYAVDRRLCDFTGKVTANFNITNIKRVENGLNKHHKAMLRQSFFWKFHQGDNKVARFSLMEFLIVTGLNADNEDKVWAFKAIPMLANKWAIRKDWTIIPRMLNWQATDIPTAKDVATILDDPQPMIEIRHLNKKVEQLSKKVDEVIEWVRPLHYTNTMAPETTLDRVLIESNRMRDQEVNMEMKTREIPKFQTGVQTDMETQIEISHPDIETKGVTDGEPVKEKDGKRNEVVTKTSEQLDVEAEKMTNEELAIETDGVTDRMVTGGQRPVGETEQLLMKLAMGS</sequence>
<dbReference type="EMBL" id="JBFOLK010000002">
    <property type="protein sequence ID" value="KAL2531904.1"/>
    <property type="molecule type" value="Genomic_DNA"/>
</dbReference>
<evidence type="ECO:0000256" key="1">
    <source>
        <dbReference type="SAM" id="MobiDB-lite"/>
    </source>
</evidence>
<protein>
    <submittedName>
        <fullName evidence="2">Uncharacterized protein</fullName>
    </submittedName>
</protein>
<evidence type="ECO:0000313" key="2">
    <source>
        <dbReference type="EMBL" id="KAL2531904.1"/>
    </source>
</evidence>
<keyword evidence="3" id="KW-1185">Reference proteome</keyword>